<protein>
    <recommendedName>
        <fullName evidence="6">Protein kinase domain-containing protein</fullName>
    </recommendedName>
</protein>
<dbReference type="GO" id="GO:0004674">
    <property type="term" value="F:protein serine/threonine kinase activity"/>
    <property type="evidence" value="ECO:0007669"/>
    <property type="project" value="UniProtKB-KW"/>
</dbReference>
<evidence type="ECO:0000256" key="3">
    <source>
        <dbReference type="PROSITE-ProRule" id="PRU10141"/>
    </source>
</evidence>
<dbReference type="VEuPathDB" id="FungiDB:BDEG_27577"/>
<reference evidence="7 8" key="1">
    <citation type="submission" date="2006-10" db="EMBL/GenBank/DDBJ databases">
        <title>The Genome Sequence of Batrachochytrium dendrobatidis JEL423.</title>
        <authorList>
            <consortium name="The Broad Institute Genome Sequencing Platform"/>
            <person name="Birren B."/>
            <person name="Lander E."/>
            <person name="Galagan J."/>
            <person name="Cuomo C."/>
            <person name="Devon K."/>
            <person name="Jaffe D."/>
            <person name="Butler J."/>
            <person name="Alvarez P."/>
            <person name="Gnerre S."/>
            <person name="Grabherr M."/>
            <person name="Kleber M."/>
            <person name="Mauceli E."/>
            <person name="Brockman W."/>
            <person name="Young S."/>
            <person name="LaButti K."/>
            <person name="Sykes S."/>
            <person name="DeCaprio D."/>
            <person name="Crawford M."/>
            <person name="Koehrsen M."/>
            <person name="Engels R."/>
            <person name="Montgomery P."/>
            <person name="Pearson M."/>
            <person name="Howarth C."/>
            <person name="Larson L."/>
            <person name="White J."/>
            <person name="O'Leary S."/>
            <person name="Kodira C."/>
            <person name="Zeng Q."/>
            <person name="Yandava C."/>
            <person name="Alvarado L."/>
            <person name="Longcore J."/>
            <person name="James T."/>
        </authorList>
    </citation>
    <scope>NUCLEOTIDE SEQUENCE [LARGE SCALE GENOMIC DNA]</scope>
    <source>
        <strain evidence="7 8">JEL423</strain>
    </source>
</reference>
<dbReference type="AlphaFoldDB" id="A0A177WWL2"/>
<sequence>MSALAPCEYKTGKTLGQGSYATVKEAVKMKTGERFAVKMISKKLMQGKEHMILNEIEVLKRVSKGHKNIVTLWDYFETPNNLYFVMDLCTGGELFSRICEKGQFYEEDAVNIVRTVVDSVAYLHDQNIVHRDIKPENLLFKTKDENSELMIADFGLSKIIDSDRLDVLRTTCGTPGYMAPEILKKAGHGKPVDLWCIGVMTYFLLCGYMPFDLHTKGTHEEMENILNARFRFDDEYWSDISDNAKNFIRGLLIVDSSRRFTARQALAHPWLSTAAKVPTMTHVSNKDLFPQVLKGFDARRMFRQAIDVVKAINKLSSTPSASRTQLHDPPAHPNPGSPQALSLSNLSLSNHELADKSLQASQVKPLPNSGSVPWSMSDIRPKEDPLVDGKLMVMVNCNSGNATTEPLK</sequence>
<dbReference type="FunFam" id="1.10.510.10:FF:000909">
    <property type="entry name" value="Calmodulin-dependent protein kinase I, putative"/>
    <property type="match status" value="1"/>
</dbReference>
<dbReference type="SUPFAM" id="SSF56112">
    <property type="entry name" value="Protein kinase-like (PK-like)"/>
    <property type="match status" value="1"/>
</dbReference>
<keyword evidence="2 3" id="KW-0067">ATP-binding</keyword>
<feature type="binding site" evidence="3">
    <location>
        <position position="38"/>
    </location>
    <ligand>
        <name>ATP</name>
        <dbReference type="ChEBI" id="CHEBI:30616"/>
    </ligand>
</feature>
<feature type="region of interest" description="Disordered" evidence="5">
    <location>
        <begin position="358"/>
        <end position="383"/>
    </location>
</feature>
<organism evidence="7 8">
    <name type="scientific">Batrachochytrium dendrobatidis (strain JEL423)</name>
    <dbReference type="NCBI Taxonomy" id="403673"/>
    <lineage>
        <taxon>Eukaryota</taxon>
        <taxon>Fungi</taxon>
        <taxon>Fungi incertae sedis</taxon>
        <taxon>Chytridiomycota</taxon>
        <taxon>Chytridiomycota incertae sedis</taxon>
        <taxon>Chytridiomycetes</taxon>
        <taxon>Rhizophydiales</taxon>
        <taxon>Rhizophydiales incertae sedis</taxon>
        <taxon>Batrachochytrium</taxon>
    </lineage>
</organism>
<feature type="compositionally biased region" description="Polar residues" evidence="5">
    <location>
        <begin position="358"/>
        <end position="374"/>
    </location>
</feature>
<dbReference type="PROSITE" id="PS00108">
    <property type="entry name" value="PROTEIN_KINASE_ST"/>
    <property type="match status" value="1"/>
</dbReference>
<evidence type="ECO:0000256" key="1">
    <source>
        <dbReference type="ARBA" id="ARBA00022741"/>
    </source>
</evidence>
<dbReference type="Gene3D" id="1.10.510.10">
    <property type="entry name" value="Transferase(Phosphotransferase) domain 1"/>
    <property type="match status" value="1"/>
</dbReference>
<evidence type="ECO:0000256" key="5">
    <source>
        <dbReference type="SAM" id="MobiDB-lite"/>
    </source>
</evidence>
<evidence type="ECO:0000256" key="2">
    <source>
        <dbReference type="ARBA" id="ARBA00022840"/>
    </source>
</evidence>
<feature type="domain" description="Protein kinase" evidence="6">
    <location>
        <begin position="9"/>
        <end position="271"/>
    </location>
</feature>
<dbReference type="PANTHER" id="PTHR24347">
    <property type="entry name" value="SERINE/THREONINE-PROTEIN KINASE"/>
    <property type="match status" value="1"/>
</dbReference>
<gene>
    <name evidence="7" type="ORF">BDEG_27577</name>
</gene>
<evidence type="ECO:0000313" key="8">
    <source>
        <dbReference type="Proteomes" id="UP000077115"/>
    </source>
</evidence>
<dbReference type="CDD" id="cd05117">
    <property type="entry name" value="STKc_CAMK"/>
    <property type="match status" value="1"/>
</dbReference>
<dbReference type="Proteomes" id="UP000077115">
    <property type="component" value="Unassembled WGS sequence"/>
</dbReference>
<reference evidence="7 8" key="2">
    <citation type="submission" date="2016-05" db="EMBL/GenBank/DDBJ databases">
        <title>Lineage-specific infection strategies underlie the spectrum of fungal disease in amphibians.</title>
        <authorList>
            <person name="Cuomo C.A."/>
            <person name="Farrer R.A."/>
            <person name="James T."/>
            <person name="Longcore J."/>
            <person name="Birren B."/>
        </authorList>
    </citation>
    <scope>NUCLEOTIDE SEQUENCE [LARGE SCALE GENOMIC DNA]</scope>
    <source>
        <strain evidence="7 8">JEL423</strain>
    </source>
</reference>
<proteinExistence type="inferred from homology"/>
<dbReference type="FunFam" id="3.30.200.20:FF:000153">
    <property type="entry name" value="Calcium/calmodulin-dependent protein kinase type I"/>
    <property type="match status" value="1"/>
</dbReference>
<dbReference type="SMART" id="SM00220">
    <property type="entry name" value="S_TKc"/>
    <property type="match status" value="1"/>
</dbReference>
<accession>A0A177WWL2</accession>
<dbReference type="InterPro" id="IPR000719">
    <property type="entry name" value="Prot_kinase_dom"/>
</dbReference>
<comment type="similarity">
    <text evidence="4">Belongs to the protein kinase superfamily.</text>
</comment>
<dbReference type="PROSITE" id="PS50011">
    <property type="entry name" value="PROTEIN_KINASE_DOM"/>
    <property type="match status" value="1"/>
</dbReference>
<dbReference type="InterPro" id="IPR008271">
    <property type="entry name" value="Ser/Thr_kinase_AS"/>
</dbReference>
<dbReference type="PROSITE" id="PS00107">
    <property type="entry name" value="PROTEIN_KINASE_ATP"/>
    <property type="match status" value="1"/>
</dbReference>
<keyword evidence="4" id="KW-0723">Serine/threonine-protein kinase</keyword>
<evidence type="ECO:0000256" key="4">
    <source>
        <dbReference type="RuleBase" id="RU000304"/>
    </source>
</evidence>
<dbReference type="Pfam" id="PF00069">
    <property type="entry name" value="Pkinase"/>
    <property type="match status" value="1"/>
</dbReference>
<feature type="region of interest" description="Disordered" evidence="5">
    <location>
        <begin position="317"/>
        <end position="343"/>
    </location>
</feature>
<dbReference type="GO" id="GO:0005524">
    <property type="term" value="F:ATP binding"/>
    <property type="evidence" value="ECO:0007669"/>
    <property type="project" value="UniProtKB-UniRule"/>
</dbReference>
<dbReference type="EMBL" id="DS022312">
    <property type="protein sequence ID" value="OAJ44336.1"/>
    <property type="molecule type" value="Genomic_DNA"/>
</dbReference>
<name>A0A177WWL2_BATDL</name>
<evidence type="ECO:0000259" key="6">
    <source>
        <dbReference type="PROSITE" id="PS50011"/>
    </source>
</evidence>
<evidence type="ECO:0000313" key="7">
    <source>
        <dbReference type="EMBL" id="OAJ44336.1"/>
    </source>
</evidence>
<dbReference type="InterPro" id="IPR017441">
    <property type="entry name" value="Protein_kinase_ATP_BS"/>
</dbReference>
<keyword evidence="1 3" id="KW-0547">Nucleotide-binding</keyword>
<dbReference type="InterPro" id="IPR011009">
    <property type="entry name" value="Kinase-like_dom_sf"/>
</dbReference>
<dbReference type="STRING" id="403673.A0A177WWL2"/>
<dbReference type="OrthoDB" id="40902at2759"/>
<dbReference type="eggNOG" id="KOG0032">
    <property type="taxonomic scope" value="Eukaryota"/>
</dbReference>
<keyword evidence="4" id="KW-0418">Kinase</keyword>
<keyword evidence="4" id="KW-0808">Transferase</keyword>
<dbReference type="Gene3D" id="3.30.200.20">
    <property type="entry name" value="Phosphorylase Kinase, domain 1"/>
    <property type="match status" value="1"/>
</dbReference>